<organism evidence="1">
    <name type="scientific">viral metagenome</name>
    <dbReference type="NCBI Taxonomy" id="1070528"/>
    <lineage>
        <taxon>unclassified sequences</taxon>
        <taxon>metagenomes</taxon>
        <taxon>organismal metagenomes</taxon>
    </lineage>
</organism>
<protein>
    <submittedName>
        <fullName evidence="1">Uncharacterized protein</fullName>
    </submittedName>
</protein>
<name>A0A6C0B891_9ZZZZ</name>
<proteinExistence type="predicted"/>
<dbReference type="EMBL" id="MN739086">
    <property type="protein sequence ID" value="QHS87693.1"/>
    <property type="molecule type" value="Genomic_DNA"/>
</dbReference>
<evidence type="ECO:0000313" key="1">
    <source>
        <dbReference type="EMBL" id="QHS87693.1"/>
    </source>
</evidence>
<dbReference type="AlphaFoldDB" id="A0A6C0B891"/>
<accession>A0A6C0B891</accession>
<reference evidence="1" key="1">
    <citation type="journal article" date="2020" name="Nature">
        <title>Giant virus diversity and host interactions through global metagenomics.</title>
        <authorList>
            <person name="Schulz F."/>
            <person name="Roux S."/>
            <person name="Paez-Espino D."/>
            <person name="Jungbluth S."/>
            <person name="Walsh D.A."/>
            <person name="Denef V.J."/>
            <person name="McMahon K.D."/>
            <person name="Konstantinidis K.T."/>
            <person name="Eloe-Fadrosh E.A."/>
            <person name="Kyrpides N.C."/>
            <person name="Woyke T."/>
        </authorList>
    </citation>
    <scope>NUCLEOTIDE SEQUENCE</scope>
    <source>
        <strain evidence="1">GVMAG-M-3300010157-4</strain>
    </source>
</reference>
<sequence>MFSTKPEGFKYKNEVKALIREATMELNQRILDLETQNRQLTHELYQIKNGVVNDFQVVDRHMTELANMWHPMMMQNITRIQADLEKTIHAEREGVKKVQEELEQKMAVIAEERLMDNVLVGYYRDYSPIFVHKDSDTSPLMVKLRGDRSDFCCSTLIFESLKHLKNAYYDPALCQHLKIINKTSEILYEIPAGYGSHMSIPVEYLIQNCQVKNLYKLCQEYGIKFVINGQDNVGGIPIKIMFTE</sequence>